<evidence type="ECO:0000313" key="2">
    <source>
        <dbReference type="EMBL" id="TVT97370.1"/>
    </source>
</evidence>
<feature type="compositionally biased region" description="Basic and acidic residues" evidence="1">
    <location>
        <begin position="46"/>
        <end position="56"/>
    </location>
</feature>
<name>A0A5J9SDJ7_9POAL</name>
<reference evidence="2 3" key="1">
    <citation type="journal article" date="2019" name="Sci. Rep.">
        <title>A high-quality genome of Eragrostis curvula grass provides insights into Poaceae evolution and supports new strategies to enhance forage quality.</title>
        <authorList>
            <person name="Carballo J."/>
            <person name="Santos B.A.C.M."/>
            <person name="Zappacosta D."/>
            <person name="Garbus I."/>
            <person name="Selva J.P."/>
            <person name="Gallo C.A."/>
            <person name="Diaz A."/>
            <person name="Albertini E."/>
            <person name="Caccamo M."/>
            <person name="Echenique V."/>
        </authorList>
    </citation>
    <scope>NUCLEOTIDE SEQUENCE [LARGE SCALE GENOMIC DNA]</scope>
    <source>
        <strain evidence="3">cv. Victoria</strain>
        <tissue evidence="2">Leaf</tissue>
    </source>
</reference>
<comment type="caution">
    <text evidence="2">The sequence shown here is derived from an EMBL/GenBank/DDBJ whole genome shotgun (WGS) entry which is preliminary data.</text>
</comment>
<gene>
    <name evidence="2" type="ORF">EJB05_57369</name>
</gene>
<feature type="region of interest" description="Disordered" evidence="1">
    <location>
        <begin position="30"/>
        <end position="91"/>
    </location>
</feature>
<dbReference type="Proteomes" id="UP000324897">
    <property type="component" value="Unassembled WGS sequence"/>
</dbReference>
<evidence type="ECO:0000256" key="1">
    <source>
        <dbReference type="SAM" id="MobiDB-lite"/>
    </source>
</evidence>
<dbReference type="Gramene" id="TVT97370">
    <property type="protein sequence ID" value="TVT97370"/>
    <property type="gene ID" value="EJB05_57369"/>
</dbReference>
<dbReference type="AlphaFoldDB" id="A0A5J9SDJ7"/>
<proteinExistence type="predicted"/>
<feature type="compositionally biased region" description="Basic and acidic residues" evidence="1">
    <location>
        <begin position="64"/>
        <end position="77"/>
    </location>
</feature>
<protein>
    <submittedName>
        <fullName evidence="2">Uncharacterized protein</fullName>
    </submittedName>
</protein>
<accession>A0A5J9SDJ7</accession>
<keyword evidence="3" id="KW-1185">Reference proteome</keyword>
<dbReference type="EMBL" id="RWGY01001012">
    <property type="protein sequence ID" value="TVT97370.1"/>
    <property type="molecule type" value="Genomic_DNA"/>
</dbReference>
<organism evidence="2 3">
    <name type="scientific">Eragrostis curvula</name>
    <name type="common">weeping love grass</name>
    <dbReference type="NCBI Taxonomy" id="38414"/>
    <lineage>
        <taxon>Eukaryota</taxon>
        <taxon>Viridiplantae</taxon>
        <taxon>Streptophyta</taxon>
        <taxon>Embryophyta</taxon>
        <taxon>Tracheophyta</taxon>
        <taxon>Spermatophyta</taxon>
        <taxon>Magnoliopsida</taxon>
        <taxon>Liliopsida</taxon>
        <taxon>Poales</taxon>
        <taxon>Poaceae</taxon>
        <taxon>PACMAD clade</taxon>
        <taxon>Chloridoideae</taxon>
        <taxon>Eragrostideae</taxon>
        <taxon>Eragrostidinae</taxon>
        <taxon>Eragrostis</taxon>
    </lineage>
</organism>
<evidence type="ECO:0000313" key="3">
    <source>
        <dbReference type="Proteomes" id="UP000324897"/>
    </source>
</evidence>
<feature type="non-terminal residue" evidence="2">
    <location>
        <position position="1"/>
    </location>
</feature>
<sequence length="216" mass="23117">MVRLGRGTPPGLVTLPFGLREGPCRALDGRGSAAAAVGEAPPHGAPSERREVERIETLTGGDGGLRKDREMGDKNREGPPQFKRGKDPRPYVLAGPPVRVLSLPLRERVSCSTPLPRLDTGIRTSEWPGPQLRSCMLGSPSFHVLRGDAGLCKYSADEQEEVGKASRGNRATRLPVCLVTSSGGYGRMPSAATVVLLIRQLLRGPLKADVQHTNSL</sequence>